<feature type="region of interest" description="Disordered" evidence="1">
    <location>
        <begin position="1"/>
        <end position="41"/>
    </location>
</feature>
<accession>A0A845I2S6</accession>
<feature type="compositionally biased region" description="Basic and acidic residues" evidence="1">
    <location>
        <begin position="32"/>
        <end position="41"/>
    </location>
</feature>
<proteinExistence type="predicted"/>
<dbReference type="RefSeq" id="WP_161035958.1">
    <property type="nucleotide sequence ID" value="NZ_WWCL01000003.1"/>
</dbReference>
<protein>
    <recommendedName>
        <fullName evidence="4">STAS domain-containing protein</fullName>
    </recommendedName>
</protein>
<evidence type="ECO:0000313" key="3">
    <source>
        <dbReference type="Proteomes" id="UP000444316"/>
    </source>
</evidence>
<evidence type="ECO:0000313" key="2">
    <source>
        <dbReference type="EMBL" id="MYN46437.1"/>
    </source>
</evidence>
<feature type="compositionally biased region" description="Low complexity" evidence="1">
    <location>
        <begin position="61"/>
        <end position="70"/>
    </location>
</feature>
<name>A0A845I2S6_9BURK</name>
<evidence type="ECO:0000256" key="1">
    <source>
        <dbReference type="SAM" id="MobiDB-lite"/>
    </source>
</evidence>
<evidence type="ECO:0008006" key="4">
    <source>
        <dbReference type="Google" id="ProtNLM"/>
    </source>
</evidence>
<comment type="caution">
    <text evidence="2">The sequence shown here is derived from an EMBL/GenBank/DDBJ whole genome shotgun (WGS) entry which is preliminary data.</text>
</comment>
<sequence length="372" mass="39796">MGLFSRFGKNPNPPAAGEGSATPLTAEQQQQRQRELAREAARKIDEIEAAMAADIFPPAAASAPVSAPGSAPAPAPVTAPATEDDLPHAAAAPETAAVVDEVAILYAQGQLELAAELLRNNLHSSAEPDLWWLLFDLYQLDGQRDAFDALSLDYARRYETSPPGWTGTAPLAQPLPRLTLGSQHIASAEEQASLLATLRASPPELRLSGAEALLAALRSSLAGDTETPWLLLLELLQRLGREEEFDQLALDYCVTFEVSPPAFRPLPAKPVASAGTAVSTASSDSFELPAAMHAPLAGLQSRIIVYAAQHPRLIFDASRLQTLDYLCAQQLLSCLGNLSCTSIEFRNVNHLVAALLRLLGFATLARIVPRQY</sequence>
<dbReference type="EMBL" id="WWCL01000003">
    <property type="protein sequence ID" value="MYN46437.1"/>
    <property type="molecule type" value="Genomic_DNA"/>
</dbReference>
<organism evidence="2 3">
    <name type="scientific">Duganella fentianensis</name>
    <dbReference type="NCBI Taxonomy" id="2692177"/>
    <lineage>
        <taxon>Bacteria</taxon>
        <taxon>Pseudomonadati</taxon>
        <taxon>Pseudomonadota</taxon>
        <taxon>Betaproteobacteria</taxon>
        <taxon>Burkholderiales</taxon>
        <taxon>Oxalobacteraceae</taxon>
        <taxon>Telluria group</taxon>
        <taxon>Duganella</taxon>
    </lineage>
</organism>
<keyword evidence="3" id="KW-1185">Reference proteome</keyword>
<gene>
    <name evidence="2" type="ORF">GTP23_15410</name>
</gene>
<feature type="region of interest" description="Disordered" evidence="1">
    <location>
        <begin position="61"/>
        <end position="83"/>
    </location>
</feature>
<reference evidence="2" key="1">
    <citation type="submission" date="2019-12" db="EMBL/GenBank/DDBJ databases">
        <title>Novel species isolated from a subtropical stream in China.</title>
        <authorList>
            <person name="Lu H."/>
        </authorList>
    </citation>
    <scope>NUCLEOTIDE SEQUENCE [LARGE SCALE GENOMIC DNA]</scope>
    <source>
        <strain evidence="2">FT93W</strain>
    </source>
</reference>
<dbReference type="AlphaFoldDB" id="A0A845I2S6"/>
<dbReference type="Proteomes" id="UP000444316">
    <property type="component" value="Unassembled WGS sequence"/>
</dbReference>